<dbReference type="KEGG" id="ghl:GM160_08405"/>
<proteinExistence type="inferred from homology"/>
<evidence type="ECO:0000256" key="2">
    <source>
        <dbReference type="SAM" id="Coils"/>
    </source>
</evidence>
<feature type="coiled-coil region" evidence="2">
    <location>
        <begin position="68"/>
        <end position="95"/>
    </location>
</feature>
<gene>
    <name evidence="3" type="ORF">GM160_08405</name>
</gene>
<dbReference type="EMBL" id="CP046415">
    <property type="protein sequence ID" value="QGT78914.1"/>
    <property type="molecule type" value="Genomic_DNA"/>
</dbReference>
<name>A0A6I6D5Z7_9GAMM</name>
<dbReference type="PANTHER" id="PTHR33215">
    <property type="entry name" value="PROTEIN DISTAL ANTENNA"/>
    <property type="match status" value="1"/>
</dbReference>
<dbReference type="GO" id="GO:0006313">
    <property type="term" value="P:DNA transposition"/>
    <property type="evidence" value="ECO:0007669"/>
    <property type="project" value="InterPro"/>
</dbReference>
<dbReference type="PANTHER" id="PTHR33215:SF12">
    <property type="entry name" value="TRANSPOSASE INSN FOR INSERTION SEQUENCE ELEMENT IS911A-RELATED"/>
    <property type="match status" value="1"/>
</dbReference>
<dbReference type="Gene3D" id="1.10.10.60">
    <property type="entry name" value="Homeodomain-like"/>
    <property type="match status" value="1"/>
</dbReference>
<dbReference type="Pfam" id="PF01527">
    <property type="entry name" value="HTH_Tnp_1"/>
    <property type="match status" value="1"/>
</dbReference>
<evidence type="ECO:0000313" key="4">
    <source>
        <dbReference type="Proteomes" id="UP000427716"/>
    </source>
</evidence>
<accession>A0A6I6D5Z7</accession>
<evidence type="ECO:0000256" key="1">
    <source>
        <dbReference type="ARBA" id="ARBA00009964"/>
    </source>
</evidence>
<dbReference type="InterPro" id="IPR002514">
    <property type="entry name" value="Transposase_8"/>
</dbReference>
<dbReference type="GO" id="GO:0004803">
    <property type="term" value="F:transposase activity"/>
    <property type="evidence" value="ECO:0007669"/>
    <property type="project" value="InterPro"/>
</dbReference>
<dbReference type="AlphaFoldDB" id="A0A6I6D5Z7"/>
<dbReference type="SUPFAM" id="SSF46689">
    <property type="entry name" value="Homeodomain-like"/>
    <property type="match status" value="1"/>
</dbReference>
<organism evidence="3 4">
    <name type="scientific">Guyparkeria halophila</name>
    <dbReference type="NCBI Taxonomy" id="47960"/>
    <lineage>
        <taxon>Bacteria</taxon>
        <taxon>Pseudomonadati</taxon>
        <taxon>Pseudomonadota</taxon>
        <taxon>Gammaproteobacteria</taxon>
        <taxon>Chromatiales</taxon>
        <taxon>Thioalkalibacteraceae</taxon>
        <taxon>Guyparkeria</taxon>
    </lineage>
</organism>
<keyword evidence="2" id="KW-0175">Coiled coil</keyword>
<protein>
    <submittedName>
        <fullName evidence="3">Transposase</fullName>
    </submittedName>
</protein>
<reference evidence="3 4" key="1">
    <citation type="submission" date="2019-11" db="EMBL/GenBank/DDBJ databases">
        <authorList>
            <person name="Zhang J."/>
            <person name="Sun C."/>
        </authorList>
    </citation>
    <scope>NUCLEOTIDE SEQUENCE [LARGE SCALE GENOMIC DNA]</scope>
    <source>
        <strain evidence="4">sp2</strain>
    </source>
</reference>
<evidence type="ECO:0000313" key="3">
    <source>
        <dbReference type="EMBL" id="QGT78914.1"/>
    </source>
</evidence>
<dbReference type="Proteomes" id="UP000427716">
    <property type="component" value="Chromosome"/>
</dbReference>
<dbReference type="InterPro" id="IPR051839">
    <property type="entry name" value="RD_transcriptional_regulator"/>
</dbReference>
<dbReference type="InterPro" id="IPR009057">
    <property type="entry name" value="Homeodomain-like_sf"/>
</dbReference>
<dbReference type="GO" id="GO:0003677">
    <property type="term" value="F:DNA binding"/>
    <property type="evidence" value="ECO:0007669"/>
    <property type="project" value="InterPro"/>
</dbReference>
<sequence>MTTRCIKMGRRHFSAEFKLEAASLVLDQGYSVPEACASLNVGDTALRRWVKQARAEREGSVPVGHAPLTAEHRRIAELEAKVKRLEQEKAILKKATALFVEDETRHSR</sequence>
<comment type="similarity">
    <text evidence="1">Belongs to the transposase 8 family.</text>
</comment>
<keyword evidence="4" id="KW-1185">Reference proteome</keyword>